<dbReference type="GO" id="GO:0051213">
    <property type="term" value="F:dioxygenase activity"/>
    <property type="evidence" value="ECO:0007669"/>
    <property type="project" value="UniProtKB-KW"/>
</dbReference>
<dbReference type="OrthoDB" id="4265398at2"/>
<gene>
    <name evidence="2" type="ORF">HCU01_31010</name>
    <name evidence="3" type="ORF">SAMN05660971_01010</name>
</gene>
<evidence type="ECO:0000313" key="2">
    <source>
        <dbReference type="EMBL" id="GEN25152.1"/>
    </source>
</evidence>
<accession>A0A1M7C957</accession>
<dbReference type="InterPro" id="IPR037523">
    <property type="entry name" value="VOC_core"/>
</dbReference>
<sequence length="133" mass="14722">MSRKVFINLPVTDLPAAKSFYVKLGFTINEQFTDDNASCVVISEHIHVMLLTHEFFAGFTPHAISDAHKATEVLVALSVDSREAVDEIVGRAREAGGQANGEPQDHGFMYAHSFMDLDGHIWEPVYMEEGAVE</sequence>
<dbReference type="SUPFAM" id="SSF54593">
    <property type="entry name" value="Glyoxalase/Bleomycin resistance protein/Dihydroxybiphenyl dioxygenase"/>
    <property type="match status" value="1"/>
</dbReference>
<evidence type="ECO:0000313" key="3">
    <source>
        <dbReference type="EMBL" id="SHL63707.1"/>
    </source>
</evidence>
<reference evidence="2 5" key="2">
    <citation type="submission" date="2019-07" db="EMBL/GenBank/DDBJ databases">
        <title>Whole genome shotgun sequence of Halomonas cupida NBRC 102219.</title>
        <authorList>
            <person name="Hosoyama A."/>
            <person name="Uohara A."/>
            <person name="Ohji S."/>
            <person name="Ichikawa N."/>
        </authorList>
    </citation>
    <scope>NUCLEOTIDE SEQUENCE [LARGE SCALE GENOMIC DNA]</scope>
    <source>
        <strain evidence="2 5">NBRC 102219</strain>
    </source>
</reference>
<dbReference type="InterPro" id="IPR004360">
    <property type="entry name" value="Glyas_Fos-R_dOase_dom"/>
</dbReference>
<dbReference type="PANTHER" id="PTHR36503">
    <property type="entry name" value="BLR2520 PROTEIN"/>
    <property type="match status" value="1"/>
</dbReference>
<name>A0A1M7C957_9GAMM</name>
<dbReference type="InterPro" id="IPR029068">
    <property type="entry name" value="Glyas_Bleomycin-R_OHBP_Dase"/>
</dbReference>
<dbReference type="EMBL" id="FRCA01000002">
    <property type="protein sequence ID" value="SHL63707.1"/>
    <property type="molecule type" value="Genomic_DNA"/>
</dbReference>
<reference evidence="3 4" key="1">
    <citation type="submission" date="2016-11" db="EMBL/GenBank/DDBJ databases">
        <authorList>
            <person name="Jaros S."/>
            <person name="Januszkiewicz K."/>
            <person name="Wedrychowicz H."/>
        </authorList>
    </citation>
    <scope>NUCLEOTIDE SEQUENCE [LARGE SCALE GENOMIC DNA]</scope>
    <source>
        <strain evidence="3 4">DSM 4740</strain>
    </source>
</reference>
<dbReference type="AlphaFoldDB" id="A0A1M7C957"/>
<feature type="domain" description="VOC" evidence="1">
    <location>
        <begin position="3"/>
        <end position="127"/>
    </location>
</feature>
<keyword evidence="2" id="KW-0560">Oxidoreductase</keyword>
<dbReference type="STRING" id="44933.SAMN05660971_01010"/>
<dbReference type="PROSITE" id="PS51819">
    <property type="entry name" value="VOC"/>
    <property type="match status" value="1"/>
</dbReference>
<dbReference type="EMBL" id="BJXU01000127">
    <property type="protein sequence ID" value="GEN25152.1"/>
    <property type="molecule type" value="Genomic_DNA"/>
</dbReference>
<keyword evidence="5" id="KW-1185">Reference proteome</keyword>
<dbReference type="Pfam" id="PF00903">
    <property type="entry name" value="Glyoxalase"/>
    <property type="match status" value="1"/>
</dbReference>
<dbReference type="Gene3D" id="3.10.180.10">
    <property type="entry name" value="2,3-Dihydroxybiphenyl 1,2-Dioxygenase, domain 1"/>
    <property type="match status" value="1"/>
</dbReference>
<protein>
    <submittedName>
        <fullName evidence="2">Extradiol dioxygenase</fullName>
    </submittedName>
</protein>
<evidence type="ECO:0000259" key="1">
    <source>
        <dbReference type="PROSITE" id="PS51819"/>
    </source>
</evidence>
<dbReference type="Proteomes" id="UP000321726">
    <property type="component" value="Unassembled WGS sequence"/>
</dbReference>
<dbReference type="PANTHER" id="PTHR36503:SF2">
    <property type="entry name" value="BLR2408 PROTEIN"/>
    <property type="match status" value="1"/>
</dbReference>
<evidence type="ECO:0000313" key="4">
    <source>
        <dbReference type="Proteomes" id="UP000184123"/>
    </source>
</evidence>
<dbReference type="Proteomes" id="UP000184123">
    <property type="component" value="Unassembled WGS sequence"/>
</dbReference>
<proteinExistence type="predicted"/>
<dbReference type="RefSeq" id="WP_073433939.1">
    <property type="nucleotide sequence ID" value="NZ_BJXU01000127.1"/>
</dbReference>
<evidence type="ECO:0000313" key="5">
    <source>
        <dbReference type="Proteomes" id="UP000321726"/>
    </source>
</evidence>
<keyword evidence="2" id="KW-0223">Dioxygenase</keyword>
<organism evidence="3 4">
    <name type="scientific">Halomonas cupida</name>
    <dbReference type="NCBI Taxonomy" id="44933"/>
    <lineage>
        <taxon>Bacteria</taxon>
        <taxon>Pseudomonadati</taxon>
        <taxon>Pseudomonadota</taxon>
        <taxon>Gammaproteobacteria</taxon>
        <taxon>Oceanospirillales</taxon>
        <taxon>Halomonadaceae</taxon>
        <taxon>Halomonas</taxon>
    </lineage>
</organism>